<name>R7UD85_CAPTE</name>
<dbReference type="OrthoDB" id="6107927at2759"/>
<feature type="chain" id="PRO_5008787902" description="MAM domain-containing protein" evidence="3">
    <location>
        <begin position="22"/>
        <end position="454"/>
    </location>
</feature>
<dbReference type="HOGENOM" id="CLU_546654_0_0_1"/>
<dbReference type="CDD" id="cd06263">
    <property type="entry name" value="MAM"/>
    <property type="match status" value="1"/>
</dbReference>
<evidence type="ECO:0000313" key="7">
    <source>
        <dbReference type="Proteomes" id="UP000014760"/>
    </source>
</evidence>
<dbReference type="PANTHER" id="PTHR23282:SF146">
    <property type="entry name" value="RT07201P-RELATED"/>
    <property type="match status" value="1"/>
</dbReference>
<dbReference type="SMART" id="SM00137">
    <property type="entry name" value="MAM"/>
    <property type="match status" value="1"/>
</dbReference>
<feature type="coiled-coil region" evidence="1">
    <location>
        <begin position="246"/>
        <end position="273"/>
    </location>
</feature>
<dbReference type="Pfam" id="PF00629">
    <property type="entry name" value="MAM"/>
    <property type="match status" value="1"/>
</dbReference>
<keyword evidence="7" id="KW-1185">Reference proteome</keyword>
<evidence type="ECO:0000256" key="2">
    <source>
        <dbReference type="SAM" id="MobiDB-lite"/>
    </source>
</evidence>
<sequence>MNLGLTLSVMALFGCCVLTSARKQCTVFNGKCFYHVTLKTSDCSDERSDDVTTITDAKLTQLEASVSQRQIEMDKKLADLERQLSFLLGQESVRSVADDPRQADTGQQESSSWRPANDAGHREHGLLSEISDGFASLRSEVALRTRQVRSLQQQVRMTQSTLNRTRSELAATERKLTDTELSLQKTVDDNAALKRTLIQTEEDLASSRRDWITTTQELEETSEALDITLKERDGHKAASESCLRELHTTREDLNEVETNYKNLMVDFKNVSSELKRTATDLKACRKSMPRFCSFEDPILCGFQQDKTDGEIDWIVWREATPSALTGPPSDHTCGNERGSYVYVEATAKDRGQRARLLSQRMFGQGEQCLQFWYHMYGHHVGTLNVYTMVNGEADEDTPKWRAYGNQGNVWSTARLRVPAEVAIAGYTVCFEVILERGYQGDIAIDDFSISDGLC</sequence>
<proteinExistence type="predicted"/>
<evidence type="ECO:0000313" key="6">
    <source>
        <dbReference type="EnsemblMetazoa" id="CapteP206663"/>
    </source>
</evidence>
<feature type="domain" description="MAM" evidence="4">
    <location>
        <begin position="290"/>
        <end position="454"/>
    </location>
</feature>
<reference evidence="5 7" key="2">
    <citation type="journal article" date="2013" name="Nature">
        <title>Insights into bilaterian evolution from three spiralian genomes.</title>
        <authorList>
            <person name="Simakov O."/>
            <person name="Marletaz F."/>
            <person name="Cho S.J."/>
            <person name="Edsinger-Gonzales E."/>
            <person name="Havlak P."/>
            <person name="Hellsten U."/>
            <person name="Kuo D.H."/>
            <person name="Larsson T."/>
            <person name="Lv J."/>
            <person name="Arendt D."/>
            <person name="Savage R."/>
            <person name="Osoegawa K."/>
            <person name="de Jong P."/>
            <person name="Grimwood J."/>
            <person name="Chapman J.A."/>
            <person name="Shapiro H."/>
            <person name="Aerts A."/>
            <person name="Otillar R.P."/>
            <person name="Terry A.Y."/>
            <person name="Boore J.L."/>
            <person name="Grigoriev I.V."/>
            <person name="Lindberg D.R."/>
            <person name="Seaver E.C."/>
            <person name="Weisblat D.A."/>
            <person name="Putnam N.H."/>
            <person name="Rokhsar D.S."/>
        </authorList>
    </citation>
    <scope>NUCLEOTIDE SEQUENCE</scope>
    <source>
        <strain evidence="5 7">I ESC-2004</strain>
    </source>
</reference>
<accession>R7UD85</accession>
<keyword evidence="3" id="KW-0732">Signal</keyword>
<dbReference type="SUPFAM" id="SSF49899">
    <property type="entry name" value="Concanavalin A-like lectins/glucanases"/>
    <property type="match status" value="1"/>
</dbReference>
<reference evidence="6" key="3">
    <citation type="submission" date="2015-06" db="UniProtKB">
        <authorList>
            <consortium name="EnsemblMetazoa"/>
        </authorList>
    </citation>
    <scope>IDENTIFICATION</scope>
</reference>
<feature type="compositionally biased region" description="Polar residues" evidence="2">
    <location>
        <begin position="104"/>
        <end position="114"/>
    </location>
</feature>
<dbReference type="InterPro" id="IPR051560">
    <property type="entry name" value="MAM_domain-containing"/>
</dbReference>
<dbReference type="Proteomes" id="UP000014760">
    <property type="component" value="Unassembled WGS sequence"/>
</dbReference>
<dbReference type="GO" id="GO:0016020">
    <property type="term" value="C:membrane"/>
    <property type="evidence" value="ECO:0007669"/>
    <property type="project" value="InterPro"/>
</dbReference>
<dbReference type="PROSITE" id="PS50060">
    <property type="entry name" value="MAM_2"/>
    <property type="match status" value="1"/>
</dbReference>
<dbReference type="STRING" id="283909.R7UD85"/>
<dbReference type="AlphaFoldDB" id="R7UD85"/>
<dbReference type="EMBL" id="KB302616">
    <property type="protein sequence ID" value="ELU04061.1"/>
    <property type="molecule type" value="Genomic_DNA"/>
</dbReference>
<dbReference type="Gene3D" id="2.60.120.200">
    <property type="match status" value="1"/>
</dbReference>
<dbReference type="PANTHER" id="PTHR23282">
    <property type="entry name" value="APICAL ENDOSOMAL GLYCOPROTEIN PRECURSOR"/>
    <property type="match status" value="1"/>
</dbReference>
<evidence type="ECO:0000256" key="1">
    <source>
        <dbReference type="SAM" id="Coils"/>
    </source>
</evidence>
<reference evidence="7" key="1">
    <citation type="submission" date="2012-12" db="EMBL/GenBank/DDBJ databases">
        <authorList>
            <person name="Hellsten U."/>
            <person name="Grimwood J."/>
            <person name="Chapman J.A."/>
            <person name="Shapiro H."/>
            <person name="Aerts A."/>
            <person name="Otillar R.P."/>
            <person name="Terry A.Y."/>
            <person name="Boore J.L."/>
            <person name="Simakov O."/>
            <person name="Marletaz F."/>
            <person name="Cho S.-J."/>
            <person name="Edsinger-Gonzales E."/>
            <person name="Havlak P."/>
            <person name="Kuo D.-H."/>
            <person name="Larsson T."/>
            <person name="Lv J."/>
            <person name="Arendt D."/>
            <person name="Savage R."/>
            <person name="Osoegawa K."/>
            <person name="de Jong P."/>
            <person name="Lindberg D.R."/>
            <person name="Seaver E.C."/>
            <person name="Weisblat D.A."/>
            <person name="Putnam N.H."/>
            <person name="Grigoriev I.V."/>
            <person name="Rokhsar D.S."/>
        </authorList>
    </citation>
    <scope>NUCLEOTIDE SEQUENCE</scope>
    <source>
        <strain evidence="7">I ESC-2004</strain>
    </source>
</reference>
<dbReference type="InterPro" id="IPR013320">
    <property type="entry name" value="ConA-like_dom_sf"/>
</dbReference>
<dbReference type="PROSITE" id="PS00740">
    <property type="entry name" value="MAM_1"/>
    <property type="match status" value="1"/>
</dbReference>
<feature type="coiled-coil region" evidence="1">
    <location>
        <begin position="148"/>
        <end position="210"/>
    </location>
</feature>
<dbReference type="EMBL" id="AMQN01008255">
    <property type="status" value="NOT_ANNOTATED_CDS"/>
    <property type="molecule type" value="Genomic_DNA"/>
</dbReference>
<dbReference type="EnsemblMetazoa" id="CapteT206663">
    <property type="protein sequence ID" value="CapteP206663"/>
    <property type="gene ID" value="CapteG206663"/>
</dbReference>
<dbReference type="PRINTS" id="PR00020">
    <property type="entry name" value="MAMDOMAIN"/>
</dbReference>
<protein>
    <recommendedName>
        <fullName evidence="4">MAM domain-containing protein</fullName>
    </recommendedName>
</protein>
<evidence type="ECO:0000259" key="4">
    <source>
        <dbReference type="PROSITE" id="PS50060"/>
    </source>
</evidence>
<feature type="signal peptide" evidence="3">
    <location>
        <begin position="1"/>
        <end position="21"/>
    </location>
</feature>
<dbReference type="InterPro" id="IPR000998">
    <property type="entry name" value="MAM_dom"/>
</dbReference>
<keyword evidence="1" id="KW-0175">Coiled coil</keyword>
<evidence type="ECO:0000256" key="3">
    <source>
        <dbReference type="SAM" id="SignalP"/>
    </source>
</evidence>
<organism evidence="5">
    <name type="scientific">Capitella teleta</name>
    <name type="common">Polychaete worm</name>
    <dbReference type="NCBI Taxonomy" id="283909"/>
    <lineage>
        <taxon>Eukaryota</taxon>
        <taxon>Metazoa</taxon>
        <taxon>Spiralia</taxon>
        <taxon>Lophotrochozoa</taxon>
        <taxon>Annelida</taxon>
        <taxon>Polychaeta</taxon>
        <taxon>Sedentaria</taxon>
        <taxon>Scolecida</taxon>
        <taxon>Capitellidae</taxon>
        <taxon>Capitella</taxon>
    </lineage>
</organism>
<gene>
    <name evidence="5" type="ORF">CAPTEDRAFT_206663</name>
</gene>
<dbReference type="SUPFAM" id="SSF57997">
    <property type="entry name" value="Tropomyosin"/>
    <property type="match status" value="1"/>
</dbReference>
<dbReference type="OMA" id="HFMFIEA"/>
<feature type="region of interest" description="Disordered" evidence="2">
    <location>
        <begin position="95"/>
        <end position="121"/>
    </location>
</feature>
<evidence type="ECO:0000313" key="5">
    <source>
        <dbReference type="EMBL" id="ELU04061.1"/>
    </source>
</evidence>